<dbReference type="AlphaFoldDB" id="A0AAV3RBX7"/>
<name>A0AAV3RBX7_LITER</name>
<gene>
    <name evidence="2" type="ORF">LIER_41367</name>
</gene>
<keyword evidence="3" id="KW-1185">Reference proteome</keyword>
<evidence type="ECO:0000313" key="3">
    <source>
        <dbReference type="Proteomes" id="UP001454036"/>
    </source>
</evidence>
<evidence type="ECO:0000256" key="1">
    <source>
        <dbReference type="SAM" id="MobiDB-lite"/>
    </source>
</evidence>
<comment type="caution">
    <text evidence="2">The sequence shown here is derived from an EMBL/GenBank/DDBJ whole genome shotgun (WGS) entry which is preliminary data.</text>
</comment>
<feature type="compositionally biased region" description="Polar residues" evidence="1">
    <location>
        <begin position="24"/>
        <end position="38"/>
    </location>
</feature>
<organism evidence="2 3">
    <name type="scientific">Lithospermum erythrorhizon</name>
    <name type="common">Purple gromwell</name>
    <name type="synonym">Lithospermum officinale var. erythrorhizon</name>
    <dbReference type="NCBI Taxonomy" id="34254"/>
    <lineage>
        <taxon>Eukaryota</taxon>
        <taxon>Viridiplantae</taxon>
        <taxon>Streptophyta</taxon>
        <taxon>Embryophyta</taxon>
        <taxon>Tracheophyta</taxon>
        <taxon>Spermatophyta</taxon>
        <taxon>Magnoliopsida</taxon>
        <taxon>eudicotyledons</taxon>
        <taxon>Gunneridae</taxon>
        <taxon>Pentapetalae</taxon>
        <taxon>asterids</taxon>
        <taxon>lamiids</taxon>
        <taxon>Boraginales</taxon>
        <taxon>Boraginaceae</taxon>
        <taxon>Boraginoideae</taxon>
        <taxon>Lithospermeae</taxon>
        <taxon>Lithospermum</taxon>
    </lineage>
</organism>
<evidence type="ECO:0000313" key="2">
    <source>
        <dbReference type="EMBL" id="GAA0172625.1"/>
    </source>
</evidence>
<proteinExistence type="predicted"/>
<sequence>MQRLGKIMGEAEVFDDLAHRTQHSETTASNLSTGNNNQHGRELVGKRRIGKEMDANKVFDILPQSGNSIVDKVFDELHQSGNSRKSFIGGANNGRKVMVWQAIENEELQKRSNTTRLLGRDVVQSGKVDGQEVAANFSSTDGRDQGASDGDCNGGPCSSSSSPNQELGNQVHWIEALDAMVQNRFNSLALQQIDPSFEGESSGAMVAQGADPQQEIVTNIAADLGGNMGTCSTYLTTPAGQITETIGAAPWEANQGTFNSDLARVQGRIVEHREEVQGSAASVMQQVDQVALDEGMRTVETLDAAKLRCVGGTDLGGPDAEYYEQVLPNDEGSKVLENEGNICLVAERDISALSCSAVASQQVASFQNRLEQVVPDAISASKPVLGDKLCGEVGTSADNGLTPGGQNRRLDYKKGLDVNSFIKDIEAMRQKIDKADSTTIARIAASPSTKVFLRDQLQRRSFSPLPMTDLMEAH</sequence>
<feature type="region of interest" description="Disordered" evidence="1">
    <location>
        <begin position="21"/>
        <end position="40"/>
    </location>
</feature>
<feature type="region of interest" description="Disordered" evidence="1">
    <location>
        <begin position="132"/>
        <end position="166"/>
    </location>
</feature>
<accession>A0AAV3RBX7</accession>
<dbReference type="EMBL" id="BAABME010025727">
    <property type="protein sequence ID" value="GAA0172625.1"/>
    <property type="molecule type" value="Genomic_DNA"/>
</dbReference>
<feature type="compositionally biased region" description="Low complexity" evidence="1">
    <location>
        <begin position="148"/>
        <end position="164"/>
    </location>
</feature>
<protein>
    <submittedName>
        <fullName evidence="2">Uncharacterized protein</fullName>
    </submittedName>
</protein>
<dbReference type="Proteomes" id="UP001454036">
    <property type="component" value="Unassembled WGS sequence"/>
</dbReference>
<reference evidence="2 3" key="1">
    <citation type="submission" date="2024-01" db="EMBL/GenBank/DDBJ databases">
        <title>The complete chloroplast genome sequence of Lithospermum erythrorhizon: insights into the phylogenetic relationship among Boraginaceae species and the maternal lineages of purple gromwells.</title>
        <authorList>
            <person name="Okada T."/>
            <person name="Watanabe K."/>
        </authorList>
    </citation>
    <scope>NUCLEOTIDE SEQUENCE [LARGE SCALE GENOMIC DNA]</scope>
</reference>